<accession>A0AAD4KUJ3</accession>
<dbReference type="RefSeq" id="XP_046073143.1">
    <property type="nucleotide sequence ID" value="XM_046215902.1"/>
</dbReference>
<comment type="caution">
    <text evidence="2">The sequence shown here is derived from an EMBL/GenBank/DDBJ whole genome shotgun (WGS) entry which is preliminary data.</text>
</comment>
<dbReference type="GeneID" id="70246189"/>
<reference evidence="2" key="1">
    <citation type="submission" date="2021-12" db="EMBL/GenBank/DDBJ databases">
        <title>Convergent genome expansion in fungi linked to evolution of root-endophyte symbiosis.</title>
        <authorList>
            <consortium name="DOE Joint Genome Institute"/>
            <person name="Ke Y.-H."/>
            <person name="Bonito G."/>
            <person name="Liao H.-L."/>
            <person name="Looney B."/>
            <person name="Rojas-Flechas A."/>
            <person name="Nash J."/>
            <person name="Hameed K."/>
            <person name="Schadt C."/>
            <person name="Martin F."/>
            <person name="Crous P.W."/>
            <person name="Miettinen O."/>
            <person name="Magnuson J.K."/>
            <person name="Labbe J."/>
            <person name="Jacobson D."/>
            <person name="Doktycz M.J."/>
            <person name="Veneault-Fourrey C."/>
            <person name="Kuo A."/>
            <person name="Mondo S."/>
            <person name="Calhoun S."/>
            <person name="Riley R."/>
            <person name="Ohm R."/>
            <person name="LaButti K."/>
            <person name="Andreopoulos B."/>
            <person name="Pangilinan J."/>
            <person name="Nolan M."/>
            <person name="Tritt A."/>
            <person name="Clum A."/>
            <person name="Lipzen A."/>
            <person name="Daum C."/>
            <person name="Barry K."/>
            <person name="Grigoriev I.V."/>
            <person name="Vilgalys R."/>
        </authorList>
    </citation>
    <scope>NUCLEOTIDE SEQUENCE</scope>
    <source>
        <strain evidence="2">PMI_201</strain>
    </source>
</reference>
<feature type="compositionally biased region" description="Polar residues" evidence="1">
    <location>
        <begin position="1"/>
        <end position="10"/>
    </location>
</feature>
<organism evidence="2 3">
    <name type="scientific">Talaromyces proteolyticus</name>
    <dbReference type="NCBI Taxonomy" id="1131652"/>
    <lineage>
        <taxon>Eukaryota</taxon>
        <taxon>Fungi</taxon>
        <taxon>Dikarya</taxon>
        <taxon>Ascomycota</taxon>
        <taxon>Pezizomycotina</taxon>
        <taxon>Eurotiomycetes</taxon>
        <taxon>Eurotiomycetidae</taxon>
        <taxon>Eurotiales</taxon>
        <taxon>Trichocomaceae</taxon>
        <taxon>Talaromyces</taxon>
        <taxon>Talaromyces sect. Bacilispori</taxon>
    </lineage>
</organism>
<feature type="compositionally biased region" description="Polar residues" evidence="1">
    <location>
        <begin position="147"/>
        <end position="165"/>
    </location>
</feature>
<evidence type="ECO:0000313" key="3">
    <source>
        <dbReference type="Proteomes" id="UP001201262"/>
    </source>
</evidence>
<gene>
    <name evidence="2" type="ORF">BGW36DRAFT_376584</name>
</gene>
<dbReference type="Proteomes" id="UP001201262">
    <property type="component" value="Unassembled WGS sequence"/>
</dbReference>
<name>A0AAD4KUJ3_9EURO</name>
<feature type="region of interest" description="Disordered" evidence="1">
    <location>
        <begin position="1"/>
        <end position="98"/>
    </location>
</feature>
<feature type="region of interest" description="Disordered" evidence="1">
    <location>
        <begin position="120"/>
        <end position="165"/>
    </location>
</feature>
<sequence>MTTADSTASLGGSWVVPKQDETSNTLRVMQRTNSLLTDNNSQEAVSTSVSQEAPLTPLSSFSESEFLADYEDSEPPAPANPQPEVSDPAAPVLSSASSSPGLELVMPSIMFESTSTSNRSWVIPKKRSQNPLYESRKTPKMPKKRGNSPSQETQQSDTAGSSAATPVSAVKRRLLEVKNYVFEKIDQNHLLRAILNSFFLLMTLHLLIIPELFYQIPSLCQLSGASKIFPSSCITSNQTLSNTPTVSAKFQSAMRTQSQLQEYLNLTIQSITPLEHSLKGTDMALRDVYNHLRTEYSAANNEIDLEFQGAWTASRSISRAFMALKVDLEAVVGNLESYKSSSDQVRLETAIKMGKNNIFGRFRSRDISETEKQEASGLAITNQFNRLDQEQESVISRLSQKTEAFLSRLAKLDDHLESMKEVATREQQRLGRDSNKLSQTNIVWDSIAGLWSGVGDTTEKNRLDVDNKILSELERISSYHRLLADVVGKLDKELYALQKIRALRA</sequence>
<dbReference type="EMBL" id="JAJTJA010000005">
    <property type="protein sequence ID" value="KAH8698679.1"/>
    <property type="molecule type" value="Genomic_DNA"/>
</dbReference>
<keyword evidence="3" id="KW-1185">Reference proteome</keyword>
<feature type="compositionally biased region" description="Polar residues" evidence="1">
    <location>
        <begin position="22"/>
        <end position="63"/>
    </location>
</feature>
<protein>
    <submittedName>
        <fullName evidence="2">Uncharacterized protein</fullName>
    </submittedName>
</protein>
<evidence type="ECO:0000256" key="1">
    <source>
        <dbReference type="SAM" id="MobiDB-lite"/>
    </source>
</evidence>
<proteinExistence type="predicted"/>
<evidence type="ECO:0000313" key="2">
    <source>
        <dbReference type="EMBL" id="KAH8698679.1"/>
    </source>
</evidence>
<feature type="compositionally biased region" description="Low complexity" evidence="1">
    <location>
        <begin position="85"/>
        <end position="98"/>
    </location>
</feature>
<dbReference type="AlphaFoldDB" id="A0AAD4KUJ3"/>